<gene>
    <name evidence="1" type="ORF">N658DRAFT_140115</name>
</gene>
<sequence>MVFIWSIGWDIGVSDLYRLCFLLTQHLHERRKSVMTKHSNEPVVFLFWVSYGLLLRSLGSVMAFRAGGLAWMDGWMDAWMTDLLAWFGRQAMGRPSASRQQVSDLSVCARRSSEEIGGVSLEG</sequence>
<organism evidence="1 2">
    <name type="scientific">Parathielavia hyrcaniae</name>
    <dbReference type="NCBI Taxonomy" id="113614"/>
    <lineage>
        <taxon>Eukaryota</taxon>
        <taxon>Fungi</taxon>
        <taxon>Dikarya</taxon>
        <taxon>Ascomycota</taxon>
        <taxon>Pezizomycotina</taxon>
        <taxon>Sordariomycetes</taxon>
        <taxon>Sordariomycetidae</taxon>
        <taxon>Sordariales</taxon>
        <taxon>Chaetomiaceae</taxon>
        <taxon>Parathielavia</taxon>
    </lineage>
</organism>
<evidence type="ECO:0000313" key="2">
    <source>
        <dbReference type="Proteomes" id="UP001305647"/>
    </source>
</evidence>
<name>A0AAN6PYH9_9PEZI</name>
<protein>
    <submittedName>
        <fullName evidence="1">Uncharacterized protein</fullName>
    </submittedName>
</protein>
<accession>A0AAN6PYH9</accession>
<keyword evidence="2" id="KW-1185">Reference proteome</keyword>
<dbReference type="Proteomes" id="UP001305647">
    <property type="component" value="Unassembled WGS sequence"/>
</dbReference>
<dbReference type="EMBL" id="MU863643">
    <property type="protein sequence ID" value="KAK4100133.1"/>
    <property type="molecule type" value="Genomic_DNA"/>
</dbReference>
<reference evidence="1" key="1">
    <citation type="journal article" date="2023" name="Mol. Phylogenet. Evol.">
        <title>Genome-scale phylogeny and comparative genomics of the fungal order Sordariales.</title>
        <authorList>
            <person name="Hensen N."/>
            <person name="Bonometti L."/>
            <person name="Westerberg I."/>
            <person name="Brannstrom I.O."/>
            <person name="Guillou S."/>
            <person name="Cros-Aarteil S."/>
            <person name="Calhoun S."/>
            <person name="Haridas S."/>
            <person name="Kuo A."/>
            <person name="Mondo S."/>
            <person name="Pangilinan J."/>
            <person name="Riley R."/>
            <person name="LaButti K."/>
            <person name="Andreopoulos B."/>
            <person name="Lipzen A."/>
            <person name="Chen C."/>
            <person name="Yan M."/>
            <person name="Daum C."/>
            <person name="Ng V."/>
            <person name="Clum A."/>
            <person name="Steindorff A."/>
            <person name="Ohm R.A."/>
            <person name="Martin F."/>
            <person name="Silar P."/>
            <person name="Natvig D.O."/>
            <person name="Lalanne C."/>
            <person name="Gautier V."/>
            <person name="Ament-Velasquez S.L."/>
            <person name="Kruys A."/>
            <person name="Hutchinson M.I."/>
            <person name="Powell A.J."/>
            <person name="Barry K."/>
            <person name="Miller A.N."/>
            <person name="Grigoriev I.V."/>
            <person name="Debuchy R."/>
            <person name="Gladieux P."/>
            <person name="Hiltunen Thoren M."/>
            <person name="Johannesson H."/>
        </authorList>
    </citation>
    <scope>NUCLEOTIDE SEQUENCE</scope>
    <source>
        <strain evidence="1">CBS 757.83</strain>
    </source>
</reference>
<reference evidence="1" key="2">
    <citation type="submission" date="2023-05" db="EMBL/GenBank/DDBJ databases">
        <authorList>
            <consortium name="Lawrence Berkeley National Laboratory"/>
            <person name="Steindorff A."/>
            <person name="Hensen N."/>
            <person name="Bonometti L."/>
            <person name="Westerberg I."/>
            <person name="Brannstrom I.O."/>
            <person name="Guillou S."/>
            <person name="Cros-Aarteil S."/>
            <person name="Calhoun S."/>
            <person name="Haridas S."/>
            <person name="Kuo A."/>
            <person name="Mondo S."/>
            <person name="Pangilinan J."/>
            <person name="Riley R."/>
            <person name="Labutti K."/>
            <person name="Andreopoulos B."/>
            <person name="Lipzen A."/>
            <person name="Chen C."/>
            <person name="Yanf M."/>
            <person name="Daum C."/>
            <person name="Ng V."/>
            <person name="Clum A."/>
            <person name="Ohm R."/>
            <person name="Martin F."/>
            <person name="Silar P."/>
            <person name="Natvig D."/>
            <person name="Lalanne C."/>
            <person name="Gautier V."/>
            <person name="Ament-Velasquez S.L."/>
            <person name="Kruys A."/>
            <person name="Hutchinson M.I."/>
            <person name="Powell A.J."/>
            <person name="Barry K."/>
            <person name="Miller A.N."/>
            <person name="Grigoriev I.V."/>
            <person name="Debuchy R."/>
            <person name="Gladieux P."/>
            <person name="Thoren M.H."/>
            <person name="Johannesson H."/>
        </authorList>
    </citation>
    <scope>NUCLEOTIDE SEQUENCE</scope>
    <source>
        <strain evidence="1">CBS 757.83</strain>
    </source>
</reference>
<proteinExistence type="predicted"/>
<comment type="caution">
    <text evidence="1">The sequence shown here is derived from an EMBL/GenBank/DDBJ whole genome shotgun (WGS) entry which is preliminary data.</text>
</comment>
<evidence type="ECO:0000313" key="1">
    <source>
        <dbReference type="EMBL" id="KAK4100133.1"/>
    </source>
</evidence>
<dbReference type="AlphaFoldDB" id="A0AAN6PYH9"/>